<feature type="domain" description="O-antigen ligase-related" evidence="6">
    <location>
        <begin position="189"/>
        <end position="322"/>
    </location>
</feature>
<feature type="transmembrane region" description="Helical" evidence="5">
    <location>
        <begin position="34"/>
        <end position="55"/>
    </location>
</feature>
<dbReference type="Proteomes" id="UP000318297">
    <property type="component" value="Unassembled WGS sequence"/>
</dbReference>
<dbReference type="PANTHER" id="PTHR37422:SF13">
    <property type="entry name" value="LIPOPOLYSACCHARIDE BIOSYNTHESIS PROTEIN PA4999-RELATED"/>
    <property type="match status" value="1"/>
</dbReference>
<evidence type="ECO:0000259" key="6">
    <source>
        <dbReference type="Pfam" id="PF04932"/>
    </source>
</evidence>
<organism evidence="7 8">
    <name type="scientific">Rudaeicoccus suwonensis</name>
    <dbReference type="NCBI Taxonomy" id="657409"/>
    <lineage>
        <taxon>Bacteria</taxon>
        <taxon>Bacillati</taxon>
        <taxon>Actinomycetota</taxon>
        <taxon>Actinomycetes</taxon>
        <taxon>Micrococcales</taxon>
        <taxon>Dermacoccaceae</taxon>
        <taxon>Rudaeicoccus</taxon>
    </lineage>
</organism>
<keyword evidence="4 5" id="KW-0472">Membrane</keyword>
<feature type="transmembrane region" description="Helical" evidence="5">
    <location>
        <begin position="12"/>
        <end position="28"/>
    </location>
</feature>
<dbReference type="Pfam" id="PF04932">
    <property type="entry name" value="Wzy_C"/>
    <property type="match status" value="1"/>
</dbReference>
<keyword evidence="3 5" id="KW-1133">Transmembrane helix</keyword>
<protein>
    <submittedName>
        <fullName evidence="7">O-antigen ligase</fullName>
    </submittedName>
</protein>
<keyword evidence="7" id="KW-0436">Ligase</keyword>
<feature type="transmembrane region" description="Helical" evidence="5">
    <location>
        <begin position="228"/>
        <end position="243"/>
    </location>
</feature>
<feature type="transmembrane region" description="Helical" evidence="5">
    <location>
        <begin position="122"/>
        <end position="140"/>
    </location>
</feature>
<dbReference type="GO" id="GO:0016874">
    <property type="term" value="F:ligase activity"/>
    <property type="evidence" value="ECO:0007669"/>
    <property type="project" value="UniProtKB-KW"/>
</dbReference>
<evidence type="ECO:0000256" key="3">
    <source>
        <dbReference type="ARBA" id="ARBA00022989"/>
    </source>
</evidence>
<accession>A0A561EBW4</accession>
<dbReference type="RefSeq" id="WP_145227510.1">
    <property type="nucleotide sequence ID" value="NZ_VIVQ01000001.1"/>
</dbReference>
<feature type="transmembrane region" description="Helical" evidence="5">
    <location>
        <begin position="203"/>
        <end position="221"/>
    </location>
</feature>
<feature type="transmembrane region" description="Helical" evidence="5">
    <location>
        <begin position="152"/>
        <end position="174"/>
    </location>
</feature>
<dbReference type="InterPro" id="IPR007016">
    <property type="entry name" value="O-antigen_ligase-rel_domated"/>
</dbReference>
<evidence type="ECO:0000313" key="7">
    <source>
        <dbReference type="EMBL" id="TWE13096.1"/>
    </source>
</evidence>
<feature type="transmembrane region" description="Helical" evidence="5">
    <location>
        <begin position="99"/>
        <end position="115"/>
    </location>
</feature>
<dbReference type="PANTHER" id="PTHR37422">
    <property type="entry name" value="TEICHURONIC ACID BIOSYNTHESIS PROTEIN TUAE"/>
    <property type="match status" value="1"/>
</dbReference>
<feature type="transmembrane region" description="Helical" evidence="5">
    <location>
        <begin position="67"/>
        <end position="87"/>
    </location>
</feature>
<sequence length="410" mass="43629">MGEQERRTRLREFPAIAALLILAFGGYIKGSKYLAWMPIDMTLLAGAIVAVLLVHSWMYRSLEFRRAMLLALWGVSLTFGIFATGSAGNTYVSTKLQEVFLFVPLCVLGGIYLLRTADARRLWVMLIAGYGLLVLAVAWLDPSSLTENRLSLAGGNTIGAGRAAGASLIVFFLAALTERRFRMLWLALAAVSGYAGLEAASRGPLVAAAGAIVIAAVISRYRGQGKRAAVAVAAVTVATWWVLTSGDFNARLDTVDDTSASMRKVLWAQTWTIITHNPFGIGWGHLYGHFGFALLNSGYVQYPHNLVLEVFSEGGWIAGFLTIAILVVALIDQGVLAATNSTEMTMLALFVFALINAMVSGDVGANRGVWVSLGAALIPLIAGKIPSHSTLAGPERKAPLPAAKATATSG</sequence>
<gene>
    <name evidence="7" type="ORF">BKA23_1925</name>
</gene>
<evidence type="ECO:0000256" key="5">
    <source>
        <dbReference type="SAM" id="Phobius"/>
    </source>
</evidence>
<dbReference type="AlphaFoldDB" id="A0A561EBW4"/>
<name>A0A561EBW4_9MICO</name>
<comment type="subcellular location">
    <subcellularLocation>
        <location evidence="1">Membrane</location>
        <topology evidence="1">Multi-pass membrane protein</topology>
    </subcellularLocation>
</comment>
<dbReference type="InterPro" id="IPR051533">
    <property type="entry name" value="WaaL-like"/>
</dbReference>
<feature type="transmembrane region" description="Helical" evidence="5">
    <location>
        <begin position="181"/>
        <end position="197"/>
    </location>
</feature>
<evidence type="ECO:0000256" key="1">
    <source>
        <dbReference type="ARBA" id="ARBA00004141"/>
    </source>
</evidence>
<dbReference type="OrthoDB" id="5057163at2"/>
<reference evidence="7 8" key="1">
    <citation type="submission" date="2019-06" db="EMBL/GenBank/DDBJ databases">
        <title>Sequencing the genomes of 1000 actinobacteria strains.</title>
        <authorList>
            <person name="Klenk H.-P."/>
        </authorList>
    </citation>
    <scope>NUCLEOTIDE SEQUENCE [LARGE SCALE GENOMIC DNA]</scope>
    <source>
        <strain evidence="7 8">DSM 19560</strain>
    </source>
</reference>
<evidence type="ECO:0000256" key="2">
    <source>
        <dbReference type="ARBA" id="ARBA00022692"/>
    </source>
</evidence>
<evidence type="ECO:0000256" key="4">
    <source>
        <dbReference type="ARBA" id="ARBA00023136"/>
    </source>
</evidence>
<feature type="transmembrane region" description="Helical" evidence="5">
    <location>
        <begin position="344"/>
        <end position="363"/>
    </location>
</feature>
<evidence type="ECO:0000313" key="8">
    <source>
        <dbReference type="Proteomes" id="UP000318297"/>
    </source>
</evidence>
<dbReference type="GO" id="GO:0016020">
    <property type="term" value="C:membrane"/>
    <property type="evidence" value="ECO:0007669"/>
    <property type="project" value="UniProtKB-SubCell"/>
</dbReference>
<keyword evidence="2 5" id="KW-0812">Transmembrane</keyword>
<feature type="transmembrane region" description="Helical" evidence="5">
    <location>
        <begin position="314"/>
        <end position="332"/>
    </location>
</feature>
<proteinExistence type="predicted"/>
<keyword evidence="8" id="KW-1185">Reference proteome</keyword>
<feature type="transmembrane region" description="Helical" evidence="5">
    <location>
        <begin position="369"/>
        <end position="387"/>
    </location>
</feature>
<dbReference type="EMBL" id="VIVQ01000001">
    <property type="protein sequence ID" value="TWE13096.1"/>
    <property type="molecule type" value="Genomic_DNA"/>
</dbReference>
<comment type="caution">
    <text evidence="7">The sequence shown here is derived from an EMBL/GenBank/DDBJ whole genome shotgun (WGS) entry which is preliminary data.</text>
</comment>